<accession>A2F4C9</accession>
<feature type="repeat" description="ANK" evidence="1">
    <location>
        <begin position="378"/>
        <end position="410"/>
    </location>
</feature>
<dbReference type="InterPro" id="IPR002110">
    <property type="entry name" value="Ankyrin_rpt"/>
</dbReference>
<feature type="domain" description="DUF3447" evidence="2">
    <location>
        <begin position="197"/>
        <end position="271"/>
    </location>
</feature>
<dbReference type="InterPro" id="IPR036770">
    <property type="entry name" value="Ankyrin_rpt-contain_sf"/>
</dbReference>
<dbReference type="PROSITE" id="PS50088">
    <property type="entry name" value="ANK_REPEAT"/>
    <property type="match status" value="7"/>
</dbReference>
<evidence type="ECO:0000256" key="1">
    <source>
        <dbReference type="PROSITE-ProRule" id="PRU00023"/>
    </source>
</evidence>
<dbReference type="Proteomes" id="UP000001542">
    <property type="component" value="Unassembled WGS sequence"/>
</dbReference>
<dbReference type="VEuPathDB" id="TrichDB:TVAGG3_0431820"/>
<dbReference type="Pfam" id="PF11929">
    <property type="entry name" value="DUF3447"/>
    <property type="match status" value="1"/>
</dbReference>
<feature type="repeat" description="ANK" evidence="1">
    <location>
        <begin position="444"/>
        <end position="476"/>
    </location>
</feature>
<dbReference type="SUPFAM" id="SSF48403">
    <property type="entry name" value="Ankyrin repeat"/>
    <property type="match status" value="1"/>
</dbReference>
<dbReference type="KEGG" id="tva:4758068"/>
<reference evidence="3" key="1">
    <citation type="submission" date="2006-10" db="EMBL/GenBank/DDBJ databases">
        <authorList>
            <person name="Amadeo P."/>
            <person name="Zhao Q."/>
            <person name="Wortman J."/>
            <person name="Fraser-Liggett C."/>
            <person name="Carlton J."/>
        </authorList>
    </citation>
    <scope>NUCLEOTIDE SEQUENCE</scope>
    <source>
        <strain evidence="3">G3</strain>
    </source>
</reference>
<organism evidence="3 4">
    <name type="scientific">Trichomonas vaginalis (strain ATCC PRA-98 / G3)</name>
    <dbReference type="NCBI Taxonomy" id="412133"/>
    <lineage>
        <taxon>Eukaryota</taxon>
        <taxon>Metamonada</taxon>
        <taxon>Parabasalia</taxon>
        <taxon>Trichomonadida</taxon>
        <taxon>Trichomonadidae</taxon>
        <taxon>Trichomonas</taxon>
    </lineage>
</organism>
<dbReference type="PANTHER" id="PTHR24182">
    <property type="entry name" value="ANKYRIN REPEAT AND SOCS BOX CONTAINING 4"/>
    <property type="match status" value="1"/>
</dbReference>
<keyword evidence="1" id="KW-0040">ANK repeat</keyword>
<feature type="repeat" description="ANK" evidence="1">
    <location>
        <begin position="477"/>
        <end position="509"/>
    </location>
</feature>
<proteinExistence type="predicted"/>
<dbReference type="STRING" id="5722.A2F4C9"/>
<dbReference type="AlphaFoldDB" id="A2F4C9"/>
<dbReference type="OrthoDB" id="6718656at2759"/>
<name>A2F4C9_TRIV3</name>
<evidence type="ECO:0000259" key="2">
    <source>
        <dbReference type="Pfam" id="PF11929"/>
    </source>
</evidence>
<dbReference type="RefSeq" id="XP_001313178.1">
    <property type="nucleotide sequence ID" value="XM_001313177.1"/>
</dbReference>
<dbReference type="InterPro" id="IPR020683">
    <property type="entry name" value="DUF3447"/>
</dbReference>
<evidence type="ECO:0000313" key="3">
    <source>
        <dbReference type="EMBL" id="EAY00249.1"/>
    </source>
</evidence>
<feature type="repeat" description="ANK" evidence="1">
    <location>
        <begin position="311"/>
        <end position="343"/>
    </location>
</feature>
<dbReference type="EMBL" id="DS113608">
    <property type="protein sequence ID" value="EAY00249.1"/>
    <property type="molecule type" value="Genomic_DNA"/>
</dbReference>
<gene>
    <name evidence="3" type="ORF">TVAG_449850</name>
</gene>
<dbReference type="PROSITE" id="PS50297">
    <property type="entry name" value="ANK_REP_REGION"/>
    <property type="match status" value="7"/>
</dbReference>
<dbReference type="SMART" id="SM00248">
    <property type="entry name" value="ANK"/>
    <property type="match status" value="7"/>
</dbReference>
<sequence>MTSQEGVLHVYYDLLPLYGDYIDAYDSIYKIKTHDESEILEIFQKIKNVLIGKYKIPVMQLLKDIDQASKYRLKYLKSLWALFRMIYDAYHPIEKIDNYVESFPKIINHNIQTGKEISFSQCLTDGLVDEFLYVYEEGTLLEAVMNDDLDTFKEKVQASKFDVSQTVWHPFEFGLNVLEICSYFGSEKVFKYIRSEYNSKISPKCLELSFIDGNSQIVKECMANQKPTNECIYNSCAAHQMDFMIYFLNNEDYKIIPRTCAKFRNLQAYLLCIDLNENINKNLEYSPLFHIPHICELLIQKGANVNAKGEDGKTPLHYTIEYDNVEFASLLIRNKAEVDAKDNSGYTPLHRCAIYNSTKIAKVLLENGCKYDEKVKYNEYAPLHLAAEYCHPEIASLLVKAGADVSSVDSCGDTPLHRAAMSNSFETAKILIENGCSIDAKDFYEYTALHRAAIYNSTKTAEILIECGCNVDAKDSNNCTPLHKSAEYNQSEIGQLLISRGADINAVNGSDETPLNVAISDAKHGMIQTLIENGADLNLGNKISEHRLKVVLGHCSLAIQQIFFSNNAAKYQISS</sequence>
<dbReference type="PANTHER" id="PTHR24182:SF13">
    <property type="entry name" value="LD18443P"/>
    <property type="match status" value="1"/>
</dbReference>
<protein>
    <submittedName>
        <fullName evidence="3">Ankyrin repeat protein, putative</fullName>
    </submittedName>
</protein>
<dbReference type="SMR" id="A2F4C9"/>
<dbReference type="Gene3D" id="1.25.40.20">
    <property type="entry name" value="Ankyrin repeat-containing domain"/>
    <property type="match status" value="3"/>
</dbReference>
<feature type="repeat" description="ANK" evidence="1">
    <location>
        <begin position="510"/>
        <end position="542"/>
    </location>
</feature>
<dbReference type="InParanoid" id="A2F4C9"/>
<dbReference type="SUPFAM" id="SSF140860">
    <property type="entry name" value="Pseudo ankyrin repeat-like"/>
    <property type="match status" value="1"/>
</dbReference>
<dbReference type="PRINTS" id="PR01415">
    <property type="entry name" value="ANKYRIN"/>
</dbReference>
<keyword evidence="4" id="KW-1185">Reference proteome</keyword>
<reference evidence="3" key="2">
    <citation type="journal article" date="2007" name="Science">
        <title>Draft genome sequence of the sexually transmitted pathogen Trichomonas vaginalis.</title>
        <authorList>
            <person name="Carlton J.M."/>
            <person name="Hirt R.P."/>
            <person name="Silva J.C."/>
            <person name="Delcher A.L."/>
            <person name="Schatz M."/>
            <person name="Zhao Q."/>
            <person name="Wortman J.R."/>
            <person name="Bidwell S.L."/>
            <person name="Alsmark U.C.M."/>
            <person name="Besteiro S."/>
            <person name="Sicheritz-Ponten T."/>
            <person name="Noel C.J."/>
            <person name="Dacks J.B."/>
            <person name="Foster P.G."/>
            <person name="Simillion C."/>
            <person name="Van de Peer Y."/>
            <person name="Miranda-Saavedra D."/>
            <person name="Barton G.J."/>
            <person name="Westrop G.D."/>
            <person name="Mueller S."/>
            <person name="Dessi D."/>
            <person name="Fiori P.L."/>
            <person name="Ren Q."/>
            <person name="Paulsen I."/>
            <person name="Zhang H."/>
            <person name="Bastida-Corcuera F.D."/>
            <person name="Simoes-Barbosa A."/>
            <person name="Brown M.T."/>
            <person name="Hayes R.D."/>
            <person name="Mukherjee M."/>
            <person name="Okumura C.Y."/>
            <person name="Schneider R."/>
            <person name="Smith A.J."/>
            <person name="Vanacova S."/>
            <person name="Villalvazo M."/>
            <person name="Haas B.J."/>
            <person name="Pertea M."/>
            <person name="Feldblyum T.V."/>
            <person name="Utterback T.R."/>
            <person name="Shu C.L."/>
            <person name="Osoegawa K."/>
            <person name="de Jong P.J."/>
            <person name="Hrdy I."/>
            <person name="Horvathova L."/>
            <person name="Zubacova Z."/>
            <person name="Dolezal P."/>
            <person name="Malik S.B."/>
            <person name="Logsdon J.M. Jr."/>
            <person name="Henze K."/>
            <person name="Gupta A."/>
            <person name="Wang C.C."/>
            <person name="Dunne R.L."/>
            <person name="Upcroft J.A."/>
            <person name="Upcroft P."/>
            <person name="White O."/>
            <person name="Salzberg S.L."/>
            <person name="Tang P."/>
            <person name="Chiu C.-H."/>
            <person name="Lee Y.-S."/>
            <person name="Embley T.M."/>
            <person name="Coombs G.H."/>
            <person name="Mottram J.C."/>
            <person name="Tachezy J."/>
            <person name="Fraser-Liggett C.M."/>
            <person name="Johnson P.J."/>
        </authorList>
    </citation>
    <scope>NUCLEOTIDE SEQUENCE [LARGE SCALE GENOMIC DNA]</scope>
    <source>
        <strain evidence="3">G3</strain>
    </source>
</reference>
<dbReference type="eggNOG" id="KOG4177">
    <property type="taxonomic scope" value="Eukaryota"/>
</dbReference>
<dbReference type="Pfam" id="PF12796">
    <property type="entry name" value="Ank_2"/>
    <property type="match status" value="3"/>
</dbReference>
<feature type="repeat" description="ANK" evidence="1">
    <location>
        <begin position="411"/>
        <end position="443"/>
    </location>
</feature>
<feature type="repeat" description="ANK" evidence="1">
    <location>
        <begin position="344"/>
        <end position="376"/>
    </location>
</feature>
<dbReference type="VEuPathDB" id="TrichDB:TVAG_449850"/>
<evidence type="ECO:0000313" key="4">
    <source>
        <dbReference type="Proteomes" id="UP000001542"/>
    </source>
</evidence>